<dbReference type="InterPro" id="IPR001584">
    <property type="entry name" value="Integrase_cat-core"/>
</dbReference>
<evidence type="ECO:0000313" key="3">
    <source>
        <dbReference type="EMBL" id="MDM8158144.1"/>
    </source>
</evidence>
<dbReference type="Proteomes" id="UP001529340">
    <property type="component" value="Unassembled WGS sequence"/>
</dbReference>
<dbReference type="RefSeq" id="WP_289608567.1">
    <property type="nucleotide sequence ID" value="NZ_JAUDCG010000093.1"/>
</dbReference>
<reference evidence="3 4" key="2">
    <citation type="submission" date="2023-06" db="EMBL/GenBank/DDBJ databases">
        <title>Identification and characterization of horizontal gene transfer across gut microbiota members of farm animals based on homology search.</title>
        <authorList>
            <person name="Schwarzerova J."/>
            <person name="Nykrynova M."/>
            <person name="Jureckova K."/>
            <person name="Cejkova D."/>
            <person name="Rychlik I."/>
        </authorList>
    </citation>
    <scope>NUCLEOTIDE SEQUENCE [LARGE SCALE GENOMIC DNA]</scope>
    <source>
        <strain evidence="3 4">ET39</strain>
    </source>
</reference>
<comment type="caution">
    <text evidence="3">The sequence shown here is derived from an EMBL/GenBank/DDBJ whole genome shotgun (WGS) entry which is preliminary data.</text>
</comment>
<gene>
    <name evidence="3" type="ORF">QUV96_10960</name>
</gene>
<evidence type="ECO:0000256" key="1">
    <source>
        <dbReference type="SAM" id="MobiDB-lite"/>
    </source>
</evidence>
<sequence length="466" mass="54281">MRKVELTMNEQNKYLIIKKLVESNGNKKRAAIKLGCTIRTVDRLILKYKNQGKRGFVHGNRGRTPSVAFPLDIKNKIIRLYLDEYPDANFTHFCEILREDLNIRVSDTSLNKWLRDECIISPKARKKTKKQLKMLLRSRLEASPSKKVQNDIKETLALIDEKDAHPRRPRCKYMGEMIQMDASSHEWISGQIWYLHLAVDDASGEVVGAYFDRQETLKGYYNVFYQILTNYGIPAMFYTDRRTIFEYKRKINAFDDDDTFTQFSYACHNLGVDIKTTSIAQAKGRIERLNQTFQSRLPIELRRAHITDIESANEFLRSYLKKFNDRFALRLNTTKSVFETQPSIEKINCTLAVLSPRKIDAGHSIHFHNKIYIPHRPNGTPIFLKNGTDCMVIESFDANLYVNVLDQIYVMQEVPERSSHSAEFDAPAKQKKPPKKYVPPMDHPWKRASYLNYLAKQKHRNFGANV</sequence>
<protein>
    <submittedName>
        <fullName evidence="3">ISNCY family transposase</fullName>
    </submittedName>
</protein>
<dbReference type="PROSITE" id="PS50994">
    <property type="entry name" value="INTEGRASE"/>
    <property type="match status" value="1"/>
</dbReference>
<keyword evidence="4" id="KW-1185">Reference proteome</keyword>
<dbReference type="Gene3D" id="3.30.420.10">
    <property type="entry name" value="Ribonuclease H-like superfamily/Ribonuclease H"/>
    <property type="match status" value="1"/>
</dbReference>
<dbReference type="InterPro" id="IPR036397">
    <property type="entry name" value="RNaseH_sf"/>
</dbReference>
<dbReference type="InterPro" id="IPR009057">
    <property type="entry name" value="Homeodomain-like_sf"/>
</dbReference>
<feature type="domain" description="Integrase catalytic" evidence="2">
    <location>
        <begin position="165"/>
        <end position="350"/>
    </location>
</feature>
<accession>A0ABT7UEU4</accession>
<dbReference type="SUPFAM" id="SSF46689">
    <property type="entry name" value="Homeodomain-like"/>
    <property type="match status" value="1"/>
</dbReference>
<feature type="region of interest" description="Disordered" evidence="1">
    <location>
        <begin position="420"/>
        <end position="439"/>
    </location>
</feature>
<evidence type="ECO:0000259" key="2">
    <source>
        <dbReference type="PROSITE" id="PS50994"/>
    </source>
</evidence>
<proteinExistence type="predicted"/>
<organism evidence="3 4">
    <name type="scientific">Amedibacillus dolichus</name>
    <dbReference type="NCBI Taxonomy" id="31971"/>
    <lineage>
        <taxon>Bacteria</taxon>
        <taxon>Bacillati</taxon>
        <taxon>Bacillota</taxon>
        <taxon>Erysipelotrichia</taxon>
        <taxon>Erysipelotrichales</taxon>
        <taxon>Erysipelotrichaceae</taxon>
        <taxon>Amedibacillus</taxon>
    </lineage>
</organism>
<name>A0ABT7UEU4_9FIRM</name>
<reference evidence="4" key="1">
    <citation type="submission" date="2023-06" db="EMBL/GenBank/DDBJ databases">
        <title>Identification and characterization of horizontal gene transfer across gut microbiota members of farm animals based on homology search.</title>
        <authorList>
            <person name="Zeman M."/>
            <person name="Kubasova T."/>
            <person name="Jahodarova E."/>
            <person name="Nykrynova M."/>
            <person name="Rychlik I."/>
        </authorList>
    </citation>
    <scope>NUCLEOTIDE SEQUENCE [LARGE SCALE GENOMIC DNA]</scope>
    <source>
        <strain evidence="4">ET39</strain>
    </source>
</reference>
<evidence type="ECO:0000313" key="4">
    <source>
        <dbReference type="Proteomes" id="UP001529340"/>
    </source>
</evidence>
<dbReference type="SUPFAM" id="SSF53098">
    <property type="entry name" value="Ribonuclease H-like"/>
    <property type="match status" value="1"/>
</dbReference>
<dbReference type="InterPro" id="IPR047797">
    <property type="entry name" value="ISNCY_transpos"/>
</dbReference>
<reference evidence="3 4" key="3">
    <citation type="submission" date="2023-06" db="EMBL/GenBank/DDBJ databases">
        <authorList>
            <person name="Zeman M."/>
            <person name="Kubasova T."/>
            <person name="Jahodarova E."/>
            <person name="Nykrynova M."/>
            <person name="Rychlik I."/>
        </authorList>
    </citation>
    <scope>NUCLEOTIDE SEQUENCE [LARGE SCALE GENOMIC DNA]</scope>
    <source>
        <strain evidence="3 4">ET39</strain>
    </source>
</reference>
<dbReference type="PANTHER" id="PTHR35004">
    <property type="entry name" value="TRANSPOSASE RV3428C-RELATED"/>
    <property type="match status" value="1"/>
</dbReference>
<dbReference type="NCBIfam" id="NF033594">
    <property type="entry name" value="transpos_ISNCY_2"/>
    <property type="match status" value="1"/>
</dbReference>
<dbReference type="PANTHER" id="PTHR35004:SF7">
    <property type="entry name" value="INTEGRASE PROTEIN"/>
    <property type="match status" value="1"/>
</dbReference>
<dbReference type="EMBL" id="JAUDCG010000093">
    <property type="protein sequence ID" value="MDM8158144.1"/>
    <property type="molecule type" value="Genomic_DNA"/>
</dbReference>
<dbReference type="InterPro" id="IPR012337">
    <property type="entry name" value="RNaseH-like_sf"/>
</dbReference>